<keyword evidence="5" id="KW-1185">Reference proteome</keyword>
<gene>
    <name evidence="4" type="ORF">C823_06266</name>
</gene>
<evidence type="ECO:0000256" key="2">
    <source>
        <dbReference type="ARBA" id="ARBA00023172"/>
    </source>
</evidence>
<dbReference type="PANTHER" id="PTHR30349:SF81">
    <property type="entry name" value="TYROSINE RECOMBINASE XERC"/>
    <property type="match status" value="1"/>
</dbReference>
<dbReference type="Proteomes" id="UP000012589">
    <property type="component" value="Unassembled WGS sequence"/>
</dbReference>
<protein>
    <recommendedName>
        <fullName evidence="3">Tyr recombinase domain-containing protein</fullName>
    </recommendedName>
</protein>
<dbReference type="GO" id="GO:0006310">
    <property type="term" value="P:DNA recombination"/>
    <property type="evidence" value="ECO:0007669"/>
    <property type="project" value="UniProtKB-KW"/>
</dbReference>
<feature type="domain" description="Tyr recombinase" evidence="3">
    <location>
        <begin position="163"/>
        <end position="349"/>
    </location>
</feature>
<dbReference type="InterPro" id="IPR013762">
    <property type="entry name" value="Integrase-like_cat_sf"/>
</dbReference>
<keyword evidence="2" id="KW-0233">DNA recombination</keyword>
<dbReference type="InterPro" id="IPR050090">
    <property type="entry name" value="Tyrosine_recombinase_XerCD"/>
</dbReference>
<dbReference type="InterPro" id="IPR011010">
    <property type="entry name" value="DNA_brk_join_enz"/>
</dbReference>
<dbReference type="SUPFAM" id="SSF56349">
    <property type="entry name" value="DNA breaking-rejoining enzymes"/>
    <property type="match status" value="1"/>
</dbReference>
<dbReference type="Pfam" id="PF00589">
    <property type="entry name" value="Phage_integrase"/>
    <property type="match status" value="1"/>
</dbReference>
<dbReference type="InterPro" id="IPR002104">
    <property type="entry name" value="Integrase_catalytic"/>
</dbReference>
<dbReference type="GO" id="GO:0003677">
    <property type="term" value="F:DNA binding"/>
    <property type="evidence" value="ECO:0007669"/>
    <property type="project" value="UniProtKB-KW"/>
</dbReference>
<evidence type="ECO:0000259" key="3">
    <source>
        <dbReference type="PROSITE" id="PS51898"/>
    </source>
</evidence>
<dbReference type="HOGENOM" id="CLU_027562_23_4_9"/>
<dbReference type="Gene3D" id="1.10.443.10">
    <property type="entry name" value="Intergrase catalytic core"/>
    <property type="match status" value="1"/>
</dbReference>
<dbReference type="PANTHER" id="PTHR30349">
    <property type="entry name" value="PHAGE INTEGRASE-RELATED"/>
    <property type="match status" value="1"/>
</dbReference>
<organism evidence="4 5">
    <name type="scientific">Eubacterium plexicaudatum ASF492</name>
    <dbReference type="NCBI Taxonomy" id="1235802"/>
    <lineage>
        <taxon>Bacteria</taxon>
        <taxon>Bacillati</taxon>
        <taxon>Bacillota</taxon>
        <taxon>Clostridia</taxon>
        <taxon>Eubacteriales</taxon>
        <taxon>Eubacteriaceae</taxon>
        <taxon>Eubacterium</taxon>
    </lineage>
</organism>
<dbReference type="GO" id="GO:0015074">
    <property type="term" value="P:DNA integration"/>
    <property type="evidence" value="ECO:0007669"/>
    <property type="project" value="InterPro"/>
</dbReference>
<dbReference type="PROSITE" id="PS51898">
    <property type="entry name" value="TYR_RECOMBINASE"/>
    <property type="match status" value="1"/>
</dbReference>
<evidence type="ECO:0000256" key="1">
    <source>
        <dbReference type="ARBA" id="ARBA00023125"/>
    </source>
</evidence>
<sequence>MGQAFIGDQSHVVPENTERYHHERTVAYKRCIKLVESYLATGTVDWTPALHCAAFPVESDALRTSFLKFLSELTNRELKPNTIDGYRRFTYYFIEYLEGKGYSSLADVKRGDIAAFISVICSERYQATSLGAHMPGLKLFLSMFGETEPFLPEIPGHLPKKRDILKVYSDDEYNRIIAHLDEAEGLSFRNKAITILAMNTGLRAVDICAIRLRDIDWEHSIIHIVQQKTGRTHDIPLTEAIGNALVDYLLNERPVSDLDFVFLRSVAPHGPLMSHAGIRNILFNVVNDSDIEAKGRSYGTRVTRHSTASRMLRNGVPLPVISEALGHGNKDSVMIYITTDNAKLAECTLPLPRGGACHG</sequence>
<dbReference type="Gene3D" id="1.10.150.130">
    <property type="match status" value="1"/>
</dbReference>
<evidence type="ECO:0000313" key="4">
    <source>
        <dbReference type="EMBL" id="EMZ16256.1"/>
    </source>
</evidence>
<dbReference type="AlphaFoldDB" id="N1ZK60"/>
<dbReference type="InterPro" id="IPR010998">
    <property type="entry name" value="Integrase_recombinase_N"/>
</dbReference>
<reference evidence="4 5" key="1">
    <citation type="journal article" date="2014" name="Genome Announc.">
        <title>Draft genome sequences of the altered schaedler flora, a defined bacterial community from gnotobiotic mice.</title>
        <authorList>
            <person name="Wannemuehler M.J."/>
            <person name="Overstreet A.M."/>
            <person name="Ward D.V."/>
            <person name="Phillips G.J."/>
        </authorList>
    </citation>
    <scope>NUCLEOTIDE SEQUENCE [LARGE SCALE GENOMIC DNA]</scope>
    <source>
        <strain evidence="4 5">ASF492</strain>
    </source>
</reference>
<dbReference type="eggNOG" id="COG0582">
    <property type="taxonomic scope" value="Bacteria"/>
</dbReference>
<dbReference type="STRING" id="1235802.C823_06266"/>
<proteinExistence type="predicted"/>
<keyword evidence="1" id="KW-0238">DNA-binding</keyword>
<dbReference type="EMBL" id="AQFT01000241">
    <property type="protein sequence ID" value="EMZ16256.1"/>
    <property type="molecule type" value="Genomic_DNA"/>
</dbReference>
<dbReference type="PATRIC" id="fig|1235802.3.peg.6630"/>
<evidence type="ECO:0000313" key="5">
    <source>
        <dbReference type="Proteomes" id="UP000012589"/>
    </source>
</evidence>
<accession>N1ZK60</accession>
<comment type="caution">
    <text evidence="4">The sequence shown here is derived from an EMBL/GenBank/DDBJ whole genome shotgun (WGS) entry which is preliminary data.</text>
</comment>
<name>N1ZK60_9FIRM</name>